<evidence type="ECO:0000256" key="5">
    <source>
        <dbReference type="ARBA" id="ARBA00022833"/>
    </source>
</evidence>
<dbReference type="SUPFAM" id="SSF57716">
    <property type="entry name" value="Glucocorticoid receptor-like (DNA-binding domain)"/>
    <property type="match status" value="1"/>
</dbReference>
<dbReference type="GO" id="GO:0001227">
    <property type="term" value="F:DNA-binding transcription repressor activity, RNA polymerase II-specific"/>
    <property type="evidence" value="ECO:0007669"/>
    <property type="project" value="TreeGrafter"/>
</dbReference>
<feature type="domain" description="NR LBD" evidence="14">
    <location>
        <begin position="225"/>
        <end position="475"/>
    </location>
</feature>
<dbReference type="InterPro" id="IPR018785">
    <property type="entry name" value="CDPF1_dom"/>
</dbReference>
<dbReference type="GO" id="GO:0000978">
    <property type="term" value="F:RNA polymerase II cis-regulatory region sequence-specific DNA binding"/>
    <property type="evidence" value="ECO:0007669"/>
    <property type="project" value="TreeGrafter"/>
</dbReference>
<dbReference type="CDD" id="cd06932">
    <property type="entry name" value="NR_LBD_PPAR"/>
    <property type="match status" value="1"/>
</dbReference>
<comment type="caution">
    <text evidence="15">The sequence shown here is derived from an EMBL/GenBank/DDBJ whole genome shotgun (WGS) entry which is preliminary data.</text>
</comment>
<dbReference type="GO" id="GO:0009755">
    <property type="term" value="P:hormone-mediated signaling pathway"/>
    <property type="evidence" value="ECO:0007669"/>
    <property type="project" value="TreeGrafter"/>
</dbReference>
<keyword evidence="3 12" id="KW-0479">Metal-binding</keyword>
<dbReference type="Pfam" id="PF00105">
    <property type="entry name" value="zf-C4"/>
    <property type="match status" value="1"/>
</dbReference>
<evidence type="ECO:0000313" key="15">
    <source>
        <dbReference type="EMBL" id="KAK7896338.1"/>
    </source>
</evidence>
<dbReference type="InterPro" id="IPR000536">
    <property type="entry name" value="Nucl_hrmn_rcpt_lig-bd"/>
</dbReference>
<keyword evidence="6 12" id="KW-0805">Transcription regulation</keyword>
<protein>
    <recommendedName>
        <fullName evidence="17">Peroxisome proliferator-activated receptor alpha</fullName>
    </recommendedName>
</protein>
<comment type="subcellular location">
    <subcellularLocation>
        <location evidence="1 12">Nucleus</location>
    </subcellularLocation>
</comment>
<evidence type="ECO:0000256" key="4">
    <source>
        <dbReference type="ARBA" id="ARBA00022771"/>
    </source>
</evidence>
<dbReference type="FunFam" id="1.10.565.10:FF:000013">
    <property type="entry name" value="Peroxisome proliferator-activated receptor delta"/>
    <property type="match status" value="1"/>
</dbReference>
<dbReference type="SUPFAM" id="SSF48508">
    <property type="entry name" value="Nuclear receptor ligand-binding domain"/>
    <property type="match status" value="1"/>
</dbReference>
<dbReference type="InterPro" id="IPR035500">
    <property type="entry name" value="NHR-like_dom_sf"/>
</dbReference>
<dbReference type="GO" id="GO:0045944">
    <property type="term" value="P:positive regulation of transcription by RNA polymerase II"/>
    <property type="evidence" value="ECO:0007669"/>
    <property type="project" value="TreeGrafter"/>
</dbReference>
<dbReference type="InterPro" id="IPR013088">
    <property type="entry name" value="Znf_NHR/GATA"/>
</dbReference>
<evidence type="ECO:0000256" key="9">
    <source>
        <dbReference type="ARBA" id="ARBA00023163"/>
    </source>
</evidence>
<dbReference type="EMBL" id="JBBPFD010000015">
    <property type="protein sequence ID" value="KAK7896338.1"/>
    <property type="molecule type" value="Genomic_DNA"/>
</dbReference>
<dbReference type="PROSITE" id="PS51843">
    <property type="entry name" value="NR_LBD"/>
    <property type="match status" value="1"/>
</dbReference>
<dbReference type="PROSITE" id="PS51030">
    <property type="entry name" value="NUCLEAR_REC_DBD_2"/>
    <property type="match status" value="1"/>
</dbReference>
<evidence type="ECO:0000256" key="11">
    <source>
        <dbReference type="ARBA" id="ARBA00023242"/>
    </source>
</evidence>
<evidence type="ECO:0000256" key="6">
    <source>
        <dbReference type="ARBA" id="ARBA00023015"/>
    </source>
</evidence>
<dbReference type="GO" id="GO:0008270">
    <property type="term" value="F:zinc ion binding"/>
    <property type="evidence" value="ECO:0007669"/>
    <property type="project" value="UniProtKB-KW"/>
</dbReference>
<organism evidence="15 16">
    <name type="scientific">Mugilogobius chulae</name>
    <name type="common">yellowstripe goby</name>
    <dbReference type="NCBI Taxonomy" id="88201"/>
    <lineage>
        <taxon>Eukaryota</taxon>
        <taxon>Metazoa</taxon>
        <taxon>Chordata</taxon>
        <taxon>Craniata</taxon>
        <taxon>Vertebrata</taxon>
        <taxon>Euteleostomi</taxon>
        <taxon>Actinopterygii</taxon>
        <taxon>Neopterygii</taxon>
        <taxon>Teleostei</taxon>
        <taxon>Neoteleostei</taxon>
        <taxon>Acanthomorphata</taxon>
        <taxon>Gobiaria</taxon>
        <taxon>Gobiiformes</taxon>
        <taxon>Gobioidei</taxon>
        <taxon>Gobiidae</taxon>
        <taxon>Gobionellinae</taxon>
        <taxon>Mugilogobius</taxon>
    </lineage>
</organism>
<evidence type="ECO:0000256" key="7">
    <source>
        <dbReference type="ARBA" id="ARBA00023125"/>
    </source>
</evidence>
<dbReference type="PRINTS" id="PR00047">
    <property type="entry name" value="STROIDFINGER"/>
</dbReference>
<keyword evidence="10 12" id="KW-0675">Receptor</keyword>
<dbReference type="CDD" id="cd06965">
    <property type="entry name" value="NR_DBD_Ppar"/>
    <property type="match status" value="1"/>
</dbReference>
<dbReference type="InterPro" id="IPR001628">
    <property type="entry name" value="Znf_hrmn_rcpt"/>
</dbReference>
<dbReference type="GO" id="GO:0004879">
    <property type="term" value="F:nuclear receptor activity"/>
    <property type="evidence" value="ECO:0007669"/>
    <property type="project" value="TreeGrafter"/>
</dbReference>
<keyword evidence="8" id="KW-0010">Activator</keyword>
<evidence type="ECO:0000256" key="1">
    <source>
        <dbReference type="ARBA" id="ARBA00004123"/>
    </source>
</evidence>
<dbReference type="InterPro" id="IPR050234">
    <property type="entry name" value="Nuclear_hormone_rcpt_NR1"/>
</dbReference>
<gene>
    <name evidence="15" type="ORF">WMY93_021663</name>
</gene>
<dbReference type="Gene3D" id="3.30.50.10">
    <property type="entry name" value="Erythroid Transcription Factor GATA-1, subunit A"/>
    <property type="match status" value="1"/>
</dbReference>
<dbReference type="PANTHER" id="PTHR24082:SF197">
    <property type="entry name" value="PEROXISOME PROLIFERATOR-ACTIVATED RECEPTOR ALPHA"/>
    <property type="match status" value="1"/>
</dbReference>
<dbReference type="Proteomes" id="UP001460270">
    <property type="component" value="Unassembled WGS sequence"/>
</dbReference>
<dbReference type="Pfam" id="PF10170">
    <property type="entry name" value="C6_DPF"/>
    <property type="match status" value="1"/>
</dbReference>
<dbReference type="SMART" id="SM00399">
    <property type="entry name" value="ZnF_C4"/>
    <property type="match status" value="1"/>
</dbReference>
<accession>A0AAW0NIG1</accession>
<dbReference type="GO" id="GO:0030154">
    <property type="term" value="P:cell differentiation"/>
    <property type="evidence" value="ECO:0007669"/>
    <property type="project" value="TreeGrafter"/>
</dbReference>
<dbReference type="GO" id="GO:0045923">
    <property type="term" value="P:positive regulation of fatty acid metabolic process"/>
    <property type="evidence" value="ECO:0007669"/>
    <property type="project" value="TreeGrafter"/>
</dbReference>
<keyword evidence="16" id="KW-1185">Reference proteome</keyword>
<dbReference type="PROSITE" id="PS00031">
    <property type="entry name" value="NUCLEAR_REC_DBD_1"/>
    <property type="match status" value="1"/>
</dbReference>
<dbReference type="InterPro" id="IPR001723">
    <property type="entry name" value="Nuclear_hrmn_rcpt"/>
</dbReference>
<proteinExistence type="inferred from homology"/>
<dbReference type="GO" id="GO:0005634">
    <property type="term" value="C:nucleus"/>
    <property type="evidence" value="ECO:0007669"/>
    <property type="project" value="UniProtKB-SubCell"/>
</dbReference>
<keyword evidence="5 12" id="KW-0862">Zinc</keyword>
<evidence type="ECO:0000256" key="10">
    <source>
        <dbReference type="ARBA" id="ARBA00023170"/>
    </source>
</evidence>
<dbReference type="PANTHER" id="PTHR24082">
    <property type="entry name" value="NUCLEAR HORMONE RECEPTOR"/>
    <property type="match status" value="1"/>
</dbReference>
<dbReference type="Pfam" id="PF00104">
    <property type="entry name" value="Hormone_recep"/>
    <property type="match status" value="1"/>
</dbReference>
<comment type="similarity">
    <text evidence="2">Belongs to the nuclear hormone receptor family. NR1 subfamily.</text>
</comment>
<dbReference type="GO" id="GO:0050728">
    <property type="term" value="P:negative regulation of inflammatory response"/>
    <property type="evidence" value="ECO:0007669"/>
    <property type="project" value="TreeGrafter"/>
</dbReference>
<sequence length="570" mass="63577">MAGGVYSPPSPLGESLLGSPLCGDLMEDLAQISQSIEANSLGLTSQSTRVQKAPLLWVKTLTPASSPSSGVSPEESTVPLSLECKVCSDKASGFHYGVHACEGCKGFFRRTIRLKLEYDKCELNCKIQKKNRNKCQYCRFNKCLSVGMSHNAIRFGRMPQAEKLKLKAVCKVKEKEKPLLSDHRGLITQIHRAYMKNFSMNKAKARLILTGKTSQPQPFIIHDMDTFQLAEQTLAAHKLNNYPEATQSSPSQSATSPGSEVVPESATVCGEVQQREAEARLFHCCQSTSVETVTELTEFAKAVPGFQNLDLNDQVTLLKYGVYEALFTLLASCMNKDGLLVARGGGFITREFLKSLRRPFGVMMEPKFQFATRFNSLELDDSDLALFVAAIICCGDRPGLVDTALVEQLQESIVHALRLHLLSNHPDATFLFPRLLQKLADLRELVTKHAQLVQEIKRTEDTSLHPLLQEIYRDIPFTYYGQKPPNTRALVLLEECFVTKDPFRPDKDKFLILGSTCSLCNKCVCVGTECSLFYTKRFCMQCVNKHLEQFPHQIRAELAKKRQSSSAAVS</sequence>
<evidence type="ECO:0000259" key="14">
    <source>
        <dbReference type="PROSITE" id="PS51843"/>
    </source>
</evidence>
<evidence type="ECO:0008006" key="17">
    <source>
        <dbReference type="Google" id="ProtNLM"/>
    </source>
</evidence>
<evidence type="ECO:0000259" key="13">
    <source>
        <dbReference type="PROSITE" id="PS51030"/>
    </source>
</evidence>
<dbReference type="GO" id="GO:0010887">
    <property type="term" value="P:negative regulation of cholesterol storage"/>
    <property type="evidence" value="ECO:0007669"/>
    <property type="project" value="TreeGrafter"/>
</dbReference>
<evidence type="ECO:0000313" key="16">
    <source>
        <dbReference type="Proteomes" id="UP001460270"/>
    </source>
</evidence>
<dbReference type="FunFam" id="3.30.50.10:FF:000010">
    <property type="entry name" value="Peroxisome proliferator-activated receptor gamma"/>
    <property type="match status" value="1"/>
</dbReference>
<evidence type="ECO:0000256" key="8">
    <source>
        <dbReference type="ARBA" id="ARBA00023159"/>
    </source>
</evidence>
<reference evidence="16" key="1">
    <citation type="submission" date="2024-04" db="EMBL/GenBank/DDBJ databases">
        <title>Salinicola lusitanus LLJ914,a marine bacterium isolated from the Okinawa Trough.</title>
        <authorList>
            <person name="Li J."/>
        </authorList>
    </citation>
    <scope>NUCLEOTIDE SEQUENCE [LARGE SCALE GENOMIC DNA]</scope>
</reference>
<dbReference type="GO" id="GO:0006631">
    <property type="term" value="P:fatty acid metabolic process"/>
    <property type="evidence" value="ECO:0007669"/>
    <property type="project" value="TreeGrafter"/>
</dbReference>
<dbReference type="Gene3D" id="1.10.565.10">
    <property type="entry name" value="Retinoid X Receptor"/>
    <property type="match status" value="1"/>
</dbReference>
<dbReference type="PRINTS" id="PR00398">
    <property type="entry name" value="STRDHORMONER"/>
</dbReference>
<dbReference type="SMART" id="SM00430">
    <property type="entry name" value="HOLI"/>
    <property type="match status" value="1"/>
</dbReference>
<evidence type="ECO:0000256" key="3">
    <source>
        <dbReference type="ARBA" id="ARBA00022723"/>
    </source>
</evidence>
<keyword evidence="7 12" id="KW-0238">DNA-binding</keyword>
<keyword evidence="11 12" id="KW-0539">Nucleus</keyword>
<evidence type="ECO:0000256" key="12">
    <source>
        <dbReference type="RuleBase" id="RU004334"/>
    </source>
</evidence>
<keyword evidence="9 12" id="KW-0804">Transcription</keyword>
<evidence type="ECO:0000256" key="2">
    <source>
        <dbReference type="ARBA" id="ARBA00008092"/>
    </source>
</evidence>
<dbReference type="AlphaFoldDB" id="A0AAW0NIG1"/>
<feature type="domain" description="Nuclear receptor" evidence="13">
    <location>
        <begin position="81"/>
        <end position="155"/>
    </location>
</feature>
<keyword evidence="4 12" id="KW-0863">Zinc-finger</keyword>
<name>A0AAW0NIG1_9GOBI</name>